<proteinExistence type="predicted"/>
<dbReference type="EMBL" id="ML122299">
    <property type="protein sequence ID" value="RPD55061.1"/>
    <property type="molecule type" value="Genomic_DNA"/>
</dbReference>
<evidence type="ECO:0000313" key="1">
    <source>
        <dbReference type="EMBL" id="RPD55061.1"/>
    </source>
</evidence>
<organism evidence="1 2">
    <name type="scientific">Lentinus tigrinus ALCF2SS1-6</name>
    <dbReference type="NCBI Taxonomy" id="1328759"/>
    <lineage>
        <taxon>Eukaryota</taxon>
        <taxon>Fungi</taxon>
        <taxon>Dikarya</taxon>
        <taxon>Basidiomycota</taxon>
        <taxon>Agaricomycotina</taxon>
        <taxon>Agaricomycetes</taxon>
        <taxon>Polyporales</taxon>
        <taxon>Polyporaceae</taxon>
        <taxon>Lentinus</taxon>
    </lineage>
</organism>
<gene>
    <name evidence="1" type="ORF">L227DRAFT_615710</name>
</gene>
<dbReference type="AlphaFoldDB" id="A0A5C2RV20"/>
<dbReference type="Proteomes" id="UP000313359">
    <property type="component" value="Unassembled WGS sequence"/>
</dbReference>
<protein>
    <submittedName>
        <fullName evidence="1">Uncharacterized protein</fullName>
    </submittedName>
</protein>
<reference evidence="1" key="1">
    <citation type="journal article" date="2018" name="Genome Biol. Evol.">
        <title>Genomics and development of Lentinus tigrinus, a white-rot wood-decaying mushroom with dimorphic fruiting bodies.</title>
        <authorList>
            <person name="Wu B."/>
            <person name="Xu Z."/>
            <person name="Knudson A."/>
            <person name="Carlson A."/>
            <person name="Chen N."/>
            <person name="Kovaka S."/>
            <person name="LaButti K."/>
            <person name="Lipzen A."/>
            <person name="Pennachio C."/>
            <person name="Riley R."/>
            <person name="Schakwitz W."/>
            <person name="Umezawa K."/>
            <person name="Ohm R.A."/>
            <person name="Grigoriev I.V."/>
            <person name="Nagy L.G."/>
            <person name="Gibbons J."/>
            <person name="Hibbett D."/>
        </authorList>
    </citation>
    <scope>NUCLEOTIDE SEQUENCE [LARGE SCALE GENOMIC DNA]</scope>
    <source>
        <strain evidence="1">ALCF2SS1-6</strain>
    </source>
</reference>
<dbReference type="OrthoDB" id="3263038at2759"/>
<sequence>MSSTSYTDFIAGVEKLDGKGENWLLFEQQFTIAVKHKELWSHFDGTSPRPVPADKDAPTPVETANIAAWDKKENTSLYLLTMKIPQPTYAKHKRKGTVAAVWTAIVSEFTTKSLLARTTLRRNFMNMKFDPRKTLSSELDRLQV</sequence>
<evidence type="ECO:0000313" key="2">
    <source>
        <dbReference type="Proteomes" id="UP000313359"/>
    </source>
</evidence>
<accession>A0A5C2RV20</accession>
<dbReference type="Pfam" id="PF14223">
    <property type="entry name" value="Retrotran_gag_2"/>
    <property type="match status" value="1"/>
</dbReference>
<keyword evidence="2" id="KW-1185">Reference proteome</keyword>
<dbReference type="STRING" id="1328759.A0A5C2RV20"/>
<name>A0A5C2RV20_9APHY</name>